<dbReference type="InterPro" id="IPR013325">
    <property type="entry name" value="RNA_pol_sigma_r2"/>
</dbReference>
<dbReference type="PANTHER" id="PTHR43133:SF46">
    <property type="entry name" value="RNA POLYMERASE SIGMA-70 FACTOR ECF SUBFAMILY"/>
    <property type="match status" value="1"/>
</dbReference>
<name>A0A0F5JID1_9BACT</name>
<dbReference type="GO" id="GO:0016987">
    <property type="term" value="F:sigma factor activity"/>
    <property type="evidence" value="ECO:0007669"/>
    <property type="project" value="UniProtKB-KW"/>
</dbReference>
<keyword evidence="4" id="KW-0804">Transcription</keyword>
<dbReference type="InterPro" id="IPR014327">
    <property type="entry name" value="RNA_pol_sigma70_bacteroid"/>
</dbReference>
<dbReference type="STRING" id="927665.HMPREF1535_01357"/>
<sequence>MMDTRDELVELQQGNHKIFECLFKKYYVFLCYEARSYIAEKHIIEEIVGDVFRWLWENRETLVITTSIRAYLVRAVHNACLSYLRRNQPEYIEIDDNIAERNTLFSLDESPLDYVLSKELIERVGKAVKELPPQYKRVFELSRYKNLTYAEISEEMGVSVNAVKLYQKKALAQLRQVLKEYLPASPD</sequence>
<evidence type="ECO:0000259" key="5">
    <source>
        <dbReference type="Pfam" id="PF04542"/>
    </source>
</evidence>
<keyword evidence="2" id="KW-0805">Transcription regulation</keyword>
<comment type="similarity">
    <text evidence="1">Belongs to the sigma-70 factor family. ECF subfamily.</text>
</comment>
<proteinExistence type="inferred from homology"/>
<dbReference type="NCBIfam" id="TIGR02937">
    <property type="entry name" value="sigma70-ECF"/>
    <property type="match status" value="1"/>
</dbReference>
<dbReference type="InterPro" id="IPR036388">
    <property type="entry name" value="WH-like_DNA-bd_sf"/>
</dbReference>
<dbReference type="PATRIC" id="fig|927665.4.peg.1388"/>
<dbReference type="Gene3D" id="1.10.10.10">
    <property type="entry name" value="Winged helix-like DNA-binding domain superfamily/Winged helix DNA-binding domain"/>
    <property type="match status" value="1"/>
</dbReference>
<dbReference type="Pfam" id="PF08281">
    <property type="entry name" value="Sigma70_r4_2"/>
    <property type="match status" value="1"/>
</dbReference>
<evidence type="ECO:0000313" key="8">
    <source>
        <dbReference type="Proteomes" id="UP000033047"/>
    </source>
</evidence>
<dbReference type="AlphaFoldDB" id="A0A0F5JID1"/>
<dbReference type="NCBIfam" id="TIGR02985">
    <property type="entry name" value="Sig70_bacteroi1"/>
    <property type="match status" value="1"/>
</dbReference>
<comment type="caution">
    <text evidence="7">The sequence shown here is derived from an EMBL/GenBank/DDBJ whole genome shotgun (WGS) entry which is preliminary data.</text>
</comment>
<accession>A0A0F5JID1</accession>
<dbReference type="GO" id="GO:0006352">
    <property type="term" value="P:DNA-templated transcription initiation"/>
    <property type="evidence" value="ECO:0007669"/>
    <property type="project" value="InterPro"/>
</dbReference>
<dbReference type="PANTHER" id="PTHR43133">
    <property type="entry name" value="RNA POLYMERASE ECF-TYPE SIGMA FACTO"/>
    <property type="match status" value="1"/>
</dbReference>
<dbReference type="InterPro" id="IPR013249">
    <property type="entry name" value="RNA_pol_sigma70_r4_t2"/>
</dbReference>
<evidence type="ECO:0000256" key="2">
    <source>
        <dbReference type="ARBA" id="ARBA00023015"/>
    </source>
</evidence>
<dbReference type="RefSeq" id="WP_007655833.1">
    <property type="nucleotide sequence ID" value="NZ_KQ033912.1"/>
</dbReference>
<gene>
    <name evidence="7" type="ORF">HMPREF1535_01357</name>
</gene>
<evidence type="ECO:0000256" key="1">
    <source>
        <dbReference type="ARBA" id="ARBA00010641"/>
    </source>
</evidence>
<protein>
    <submittedName>
        <fullName evidence="7">RNA polymerase sigma-70 factor</fullName>
    </submittedName>
</protein>
<keyword evidence="3" id="KW-0731">Sigma factor</keyword>
<dbReference type="Proteomes" id="UP000033047">
    <property type="component" value="Unassembled WGS sequence"/>
</dbReference>
<evidence type="ECO:0000256" key="3">
    <source>
        <dbReference type="ARBA" id="ARBA00023082"/>
    </source>
</evidence>
<dbReference type="Gene3D" id="1.10.1740.10">
    <property type="match status" value="1"/>
</dbReference>
<feature type="domain" description="RNA polymerase sigma factor 70 region 4 type 2" evidence="6">
    <location>
        <begin position="122"/>
        <end position="174"/>
    </location>
</feature>
<dbReference type="SUPFAM" id="SSF88946">
    <property type="entry name" value="Sigma2 domain of RNA polymerase sigma factors"/>
    <property type="match status" value="1"/>
</dbReference>
<dbReference type="EMBL" id="AQHV01000009">
    <property type="protein sequence ID" value="KKB57536.1"/>
    <property type="molecule type" value="Genomic_DNA"/>
</dbReference>
<evidence type="ECO:0000259" key="6">
    <source>
        <dbReference type="Pfam" id="PF08281"/>
    </source>
</evidence>
<evidence type="ECO:0000256" key="4">
    <source>
        <dbReference type="ARBA" id="ARBA00023163"/>
    </source>
</evidence>
<dbReference type="InterPro" id="IPR007627">
    <property type="entry name" value="RNA_pol_sigma70_r2"/>
</dbReference>
<dbReference type="InterPro" id="IPR013324">
    <property type="entry name" value="RNA_pol_sigma_r3/r4-like"/>
</dbReference>
<dbReference type="SUPFAM" id="SSF88659">
    <property type="entry name" value="Sigma3 and sigma4 domains of RNA polymerase sigma factors"/>
    <property type="match status" value="1"/>
</dbReference>
<reference evidence="7 8" key="1">
    <citation type="submission" date="2013-04" db="EMBL/GenBank/DDBJ databases">
        <title>The Genome Sequence of Parabacteroides goldsteinii DSM 19448.</title>
        <authorList>
            <consortium name="The Broad Institute Genomics Platform"/>
            <person name="Earl A."/>
            <person name="Ward D."/>
            <person name="Feldgarden M."/>
            <person name="Gevers D."/>
            <person name="Martens E."/>
            <person name="Sakamoto M."/>
            <person name="Benno Y."/>
            <person name="Song Y."/>
            <person name="Liu C."/>
            <person name="Lee J."/>
            <person name="Bolanos M."/>
            <person name="Vaisanen M.L."/>
            <person name="Finegold S.M."/>
            <person name="Walker B."/>
            <person name="Young S."/>
            <person name="Zeng Q."/>
            <person name="Gargeya S."/>
            <person name="Fitzgerald M."/>
            <person name="Haas B."/>
            <person name="Abouelleil A."/>
            <person name="Allen A.W."/>
            <person name="Alvarado L."/>
            <person name="Arachchi H.M."/>
            <person name="Berlin A.M."/>
            <person name="Chapman S.B."/>
            <person name="Gainer-Dewar J."/>
            <person name="Goldberg J."/>
            <person name="Griggs A."/>
            <person name="Gujja S."/>
            <person name="Hansen M."/>
            <person name="Howarth C."/>
            <person name="Imamovic A."/>
            <person name="Ireland A."/>
            <person name="Larimer J."/>
            <person name="McCowan C."/>
            <person name="Murphy C."/>
            <person name="Pearson M."/>
            <person name="Poon T.W."/>
            <person name="Priest M."/>
            <person name="Roberts A."/>
            <person name="Saif S."/>
            <person name="Shea T."/>
            <person name="Sisk P."/>
            <person name="Sykes S."/>
            <person name="Wortman J."/>
            <person name="Nusbaum C."/>
            <person name="Birren B."/>
        </authorList>
    </citation>
    <scope>NUCLEOTIDE SEQUENCE [LARGE SCALE GENOMIC DNA]</scope>
    <source>
        <strain evidence="7 8">DSM 19448</strain>
    </source>
</reference>
<dbReference type="InterPro" id="IPR039425">
    <property type="entry name" value="RNA_pol_sigma-70-like"/>
</dbReference>
<organism evidence="7 8">
    <name type="scientific">Parabacteroides goldsteinii DSM 19448 = WAL 12034</name>
    <dbReference type="NCBI Taxonomy" id="927665"/>
    <lineage>
        <taxon>Bacteria</taxon>
        <taxon>Pseudomonadati</taxon>
        <taxon>Bacteroidota</taxon>
        <taxon>Bacteroidia</taxon>
        <taxon>Bacteroidales</taxon>
        <taxon>Tannerellaceae</taxon>
        <taxon>Parabacteroides</taxon>
    </lineage>
</organism>
<dbReference type="Pfam" id="PF04542">
    <property type="entry name" value="Sigma70_r2"/>
    <property type="match status" value="1"/>
</dbReference>
<dbReference type="InterPro" id="IPR014284">
    <property type="entry name" value="RNA_pol_sigma-70_dom"/>
</dbReference>
<feature type="domain" description="RNA polymerase sigma-70 region 2" evidence="5">
    <location>
        <begin position="22"/>
        <end position="88"/>
    </location>
</feature>
<dbReference type="GO" id="GO:0003677">
    <property type="term" value="F:DNA binding"/>
    <property type="evidence" value="ECO:0007669"/>
    <property type="project" value="InterPro"/>
</dbReference>
<dbReference type="HOGENOM" id="CLU_047691_4_0_10"/>
<evidence type="ECO:0000313" key="7">
    <source>
        <dbReference type="EMBL" id="KKB57536.1"/>
    </source>
</evidence>
<dbReference type="CDD" id="cd06171">
    <property type="entry name" value="Sigma70_r4"/>
    <property type="match status" value="1"/>
</dbReference>